<dbReference type="RefSeq" id="WP_150443683.1">
    <property type="nucleotide sequence ID" value="NZ_VYQE01000001.1"/>
</dbReference>
<keyword evidence="2" id="KW-0808">Transferase</keyword>
<reference evidence="2 3" key="1">
    <citation type="submission" date="2019-09" db="EMBL/GenBank/DDBJ databases">
        <authorList>
            <person name="Park J.-S."/>
            <person name="Choi H.-J."/>
        </authorList>
    </citation>
    <scope>NUCLEOTIDE SEQUENCE [LARGE SCALE GENOMIC DNA]</scope>
    <source>
        <strain evidence="2 3">176SS1-4</strain>
    </source>
</reference>
<proteinExistence type="predicted"/>
<dbReference type="PROSITE" id="PS51186">
    <property type="entry name" value="GNAT"/>
    <property type="match status" value="1"/>
</dbReference>
<dbReference type="AlphaFoldDB" id="A0A5J5GQ62"/>
<name>A0A5J5GQ62_9RHOB</name>
<comment type="caution">
    <text evidence="2">The sequence shown here is derived from an EMBL/GenBank/DDBJ whole genome shotgun (WGS) entry which is preliminary data.</text>
</comment>
<gene>
    <name evidence="2" type="ORF">F3S47_02805</name>
</gene>
<feature type="domain" description="N-acetyltransferase" evidence="1">
    <location>
        <begin position="4"/>
        <end position="158"/>
    </location>
</feature>
<dbReference type="Gene3D" id="3.40.630.30">
    <property type="match status" value="1"/>
</dbReference>
<dbReference type="EMBL" id="VYQE01000001">
    <property type="protein sequence ID" value="KAA9010197.1"/>
    <property type="molecule type" value="Genomic_DNA"/>
</dbReference>
<protein>
    <submittedName>
        <fullName evidence="2">GNAT family N-acetyltransferase</fullName>
    </submittedName>
</protein>
<organism evidence="2 3">
    <name type="scientific">Histidinibacterium aquaticum</name>
    <dbReference type="NCBI Taxonomy" id="2613962"/>
    <lineage>
        <taxon>Bacteria</taxon>
        <taxon>Pseudomonadati</taxon>
        <taxon>Pseudomonadota</taxon>
        <taxon>Alphaproteobacteria</taxon>
        <taxon>Rhodobacterales</taxon>
        <taxon>Paracoccaceae</taxon>
        <taxon>Histidinibacterium</taxon>
    </lineage>
</organism>
<evidence type="ECO:0000313" key="3">
    <source>
        <dbReference type="Proteomes" id="UP000326554"/>
    </source>
</evidence>
<sequence>MTGVTLAPLPRSETHRVLHLRLPEDQKVFGGDIAETAADPDPETDFHVIEASGAVVGFFKIERPYGTRYDFAPAGALGLRMLQIDAGAQGFGYGRAAFAALPGYLRERYPDRSECWLTVNCRNPRAGHVYLSGGWEDTGELYHGGPAGPQHIMRLSLVPVAGRGLSAPSCA</sequence>
<dbReference type="InterPro" id="IPR016181">
    <property type="entry name" value="Acyl_CoA_acyltransferase"/>
</dbReference>
<keyword evidence="3" id="KW-1185">Reference proteome</keyword>
<dbReference type="SUPFAM" id="SSF55729">
    <property type="entry name" value="Acyl-CoA N-acyltransferases (Nat)"/>
    <property type="match status" value="1"/>
</dbReference>
<evidence type="ECO:0000259" key="1">
    <source>
        <dbReference type="PROSITE" id="PS51186"/>
    </source>
</evidence>
<dbReference type="InterPro" id="IPR000182">
    <property type="entry name" value="GNAT_dom"/>
</dbReference>
<accession>A0A5J5GQ62</accession>
<dbReference type="Proteomes" id="UP000326554">
    <property type="component" value="Unassembled WGS sequence"/>
</dbReference>
<dbReference type="GO" id="GO:0016747">
    <property type="term" value="F:acyltransferase activity, transferring groups other than amino-acyl groups"/>
    <property type="evidence" value="ECO:0007669"/>
    <property type="project" value="InterPro"/>
</dbReference>
<evidence type="ECO:0000313" key="2">
    <source>
        <dbReference type="EMBL" id="KAA9010197.1"/>
    </source>
</evidence>